<evidence type="ECO:0000256" key="1">
    <source>
        <dbReference type="ARBA" id="ARBA00004162"/>
    </source>
</evidence>
<reference evidence="11 12" key="1">
    <citation type="journal article" date="2016" name="Int. J. Syst. Evol. Microbiol.">
        <title>Peptococcus simiae sp. nov., isolated from rhesus macaque faeces and emended description of the genus Peptococcus.</title>
        <authorList>
            <person name="Shkoporov A.N."/>
            <person name="Efimov B.A."/>
            <person name="Kondova I."/>
            <person name="Ouwerling B."/>
            <person name="Chaplin A.V."/>
            <person name="Shcherbakova V.A."/>
            <person name="Langermans J.A.M."/>
        </authorList>
    </citation>
    <scope>NUCLEOTIDE SEQUENCE [LARGE SCALE GENOMIC DNA]</scope>
    <source>
        <strain evidence="11 12">M108</strain>
    </source>
</reference>
<keyword evidence="6" id="KW-0653">Protein transport</keyword>
<keyword evidence="5 10" id="KW-0812">Transmembrane</keyword>
<dbReference type="PANTHER" id="PTHR33909:SF1">
    <property type="entry name" value="SEC TRANSLOCON ACCESSORY COMPLEX SUBUNIT YAJC"/>
    <property type="match status" value="1"/>
</dbReference>
<accession>A0ABW9GWQ0</accession>
<keyword evidence="3" id="KW-0813">Transport</keyword>
<dbReference type="NCBIfam" id="TIGR00739">
    <property type="entry name" value="yajC"/>
    <property type="match status" value="1"/>
</dbReference>
<feature type="transmembrane region" description="Helical" evidence="10">
    <location>
        <begin position="12"/>
        <end position="30"/>
    </location>
</feature>
<sequence length="125" mass="13709">MTIFATNAAGGSITLIWLVAMFGLLYFFVMRPQKKQMKLRNDMLANLTVGDHVVTAGGITGYIRALTDEYAYVEIAEGLTVELTRQAISTVLEKNGADTVVVDAETFEAIEEEKVADDVEADDEK</sequence>
<evidence type="ECO:0000256" key="6">
    <source>
        <dbReference type="ARBA" id="ARBA00022927"/>
    </source>
</evidence>
<evidence type="ECO:0000256" key="9">
    <source>
        <dbReference type="ARBA" id="ARBA00023136"/>
    </source>
</evidence>
<dbReference type="Pfam" id="PF02699">
    <property type="entry name" value="YajC"/>
    <property type="match status" value="1"/>
</dbReference>
<evidence type="ECO:0000256" key="5">
    <source>
        <dbReference type="ARBA" id="ARBA00022692"/>
    </source>
</evidence>
<dbReference type="RefSeq" id="WP_408976713.1">
    <property type="nucleotide sequence ID" value="NZ_JBJUVG010000002.1"/>
</dbReference>
<keyword evidence="7 10" id="KW-1133">Transmembrane helix</keyword>
<evidence type="ECO:0000256" key="2">
    <source>
        <dbReference type="ARBA" id="ARBA00006742"/>
    </source>
</evidence>
<comment type="subcellular location">
    <subcellularLocation>
        <location evidence="1">Cell membrane</location>
        <topology evidence="1">Single-pass membrane protein</topology>
    </subcellularLocation>
</comment>
<dbReference type="Proteomes" id="UP001631949">
    <property type="component" value="Unassembled WGS sequence"/>
</dbReference>
<keyword evidence="4" id="KW-1003">Cell membrane</keyword>
<keyword evidence="8" id="KW-0811">Translocation</keyword>
<keyword evidence="12" id="KW-1185">Reference proteome</keyword>
<evidence type="ECO:0000313" key="11">
    <source>
        <dbReference type="EMBL" id="MFM9413095.1"/>
    </source>
</evidence>
<evidence type="ECO:0000256" key="7">
    <source>
        <dbReference type="ARBA" id="ARBA00022989"/>
    </source>
</evidence>
<evidence type="ECO:0000256" key="8">
    <source>
        <dbReference type="ARBA" id="ARBA00023010"/>
    </source>
</evidence>
<dbReference type="EMBL" id="JBJUVG010000002">
    <property type="protein sequence ID" value="MFM9413095.1"/>
    <property type="molecule type" value="Genomic_DNA"/>
</dbReference>
<evidence type="ECO:0000256" key="10">
    <source>
        <dbReference type="SAM" id="Phobius"/>
    </source>
</evidence>
<keyword evidence="9 10" id="KW-0472">Membrane</keyword>
<organism evidence="11 12">
    <name type="scientific">Peptococcus simiae</name>
    <dbReference type="NCBI Taxonomy" id="1643805"/>
    <lineage>
        <taxon>Bacteria</taxon>
        <taxon>Bacillati</taxon>
        <taxon>Bacillota</taxon>
        <taxon>Clostridia</taxon>
        <taxon>Eubacteriales</taxon>
        <taxon>Peptococcaceae</taxon>
        <taxon>Peptococcus</taxon>
    </lineage>
</organism>
<protein>
    <submittedName>
        <fullName evidence="11">Preprotein translocase subunit YajC</fullName>
    </submittedName>
</protein>
<name>A0ABW9GWQ0_9FIRM</name>
<evidence type="ECO:0000256" key="3">
    <source>
        <dbReference type="ARBA" id="ARBA00022448"/>
    </source>
</evidence>
<gene>
    <name evidence="11" type="primary">yajC</name>
    <name evidence="11" type="ORF">ACKQTC_01760</name>
</gene>
<evidence type="ECO:0000313" key="12">
    <source>
        <dbReference type="Proteomes" id="UP001631949"/>
    </source>
</evidence>
<proteinExistence type="inferred from homology"/>
<dbReference type="InterPro" id="IPR003849">
    <property type="entry name" value="Preprotein_translocase_YajC"/>
</dbReference>
<comment type="caution">
    <text evidence="11">The sequence shown here is derived from an EMBL/GenBank/DDBJ whole genome shotgun (WGS) entry which is preliminary data.</text>
</comment>
<evidence type="ECO:0000256" key="4">
    <source>
        <dbReference type="ARBA" id="ARBA00022475"/>
    </source>
</evidence>
<dbReference type="SMART" id="SM01323">
    <property type="entry name" value="YajC"/>
    <property type="match status" value="1"/>
</dbReference>
<dbReference type="PANTHER" id="PTHR33909">
    <property type="entry name" value="SEC TRANSLOCON ACCESSORY COMPLEX SUBUNIT YAJC"/>
    <property type="match status" value="1"/>
</dbReference>
<comment type="similarity">
    <text evidence="2">Belongs to the YajC family.</text>
</comment>
<dbReference type="PRINTS" id="PR01853">
    <property type="entry name" value="YAJCTRNLCASE"/>
</dbReference>